<keyword evidence="3" id="KW-1185">Reference proteome</keyword>
<dbReference type="Proteomes" id="UP000093501">
    <property type="component" value="Unassembled WGS sequence"/>
</dbReference>
<dbReference type="CDD" id="cd07344">
    <property type="entry name" value="M48_yhfN_like"/>
    <property type="match status" value="1"/>
</dbReference>
<protein>
    <recommendedName>
        <fullName evidence="1">YgjP-like metallopeptidase domain-containing protein</fullName>
    </recommendedName>
</protein>
<accession>A0A1C0AKS1</accession>
<dbReference type="PANTHER" id="PTHR30399:SF1">
    <property type="entry name" value="UTP PYROPHOSPHATASE"/>
    <property type="match status" value="1"/>
</dbReference>
<reference evidence="3" key="1">
    <citation type="submission" date="2016-07" db="EMBL/GenBank/DDBJ databases">
        <authorList>
            <person name="Florea S."/>
            <person name="Webb J.S."/>
            <person name="Jaromczyk J."/>
            <person name="Schardl C.L."/>
        </authorList>
    </citation>
    <scope>NUCLEOTIDE SEQUENCE [LARGE SCALE GENOMIC DNA]</scope>
    <source>
        <strain evidence="3">IPBSL-7</strain>
    </source>
</reference>
<evidence type="ECO:0000313" key="3">
    <source>
        <dbReference type="Proteomes" id="UP000093501"/>
    </source>
</evidence>
<evidence type="ECO:0000259" key="1">
    <source>
        <dbReference type="Pfam" id="PF01863"/>
    </source>
</evidence>
<dbReference type="RefSeq" id="WP_068752245.1">
    <property type="nucleotide sequence ID" value="NZ_LR214441.1"/>
</dbReference>
<dbReference type="EMBL" id="MBQD01000023">
    <property type="protein sequence ID" value="OCL33138.1"/>
    <property type="molecule type" value="Genomic_DNA"/>
</dbReference>
<sequence>MSARTVSTAVLRLDGRLMEVSYKPIKNLRLRVLPPDGRLAVSVPLGVPLERIEDFVIANRAWIARSQTTVRMAAPAQEPLTDGGRARLWGRWHEVSVAGGSKASARRDGGVLRLVGKDDAARRRALDGLYRRELALALEPLLDRWCARVGRSPSSVRWRRMTSRWGTCNTRTAVVTLNVALAELEPWALEYVLVHELVHLHERGHGAGFTRWMDALLPEWRVRRRALRGRP</sequence>
<name>A0A1C0AKS1_9ACTN</name>
<gene>
    <name evidence="2" type="ORF">BCR15_07165</name>
</gene>
<dbReference type="Pfam" id="PF01863">
    <property type="entry name" value="YgjP-like"/>
    <property type="match status" value="1"/>
</dbReference>
<dbReference type="AlphaFoldDB" id="A0A1C0AKS1"/>
<dbReference type="InterPro" id="IPR053136">
    <property type="entry name" value="UTP_pyrophosphatase-like"/>
</dbReference>
<comment type="caution">
    <text evidence="2">The sequence shown here is derived from an EMBL/GenBank/DDBJ whole genome shotgun (WGS) entry which is preliminary data.</text>
</comment>
<dbReference type="PANTHER" id="PTHR30399">
    <property type="entry name" value="UNCHARACTERIZED PROTEIN YGJP"/>
    <property type="match status" value="1"/>
</dbReference>
<proteinExistence type="predicted"/>
<evidence type="ECO:0000313" key="2">
    <source>
        <dbReference type="EMBL" id="OCL33138.1"/>
    </source>
</evidence>
<dbReference type="Gene3D" id="3.30.2010.10">
    <property type="entry name" value="Metalloproteases ('zincins'), catalytic domain"/>
    <property type="match status" value="1"/>
</dbReference>
<dbReference type="InterPro" id="IPR002725">
    <property type="entry name" value="YgjP-like_metallopeptidase"/>
</dbReference>
<organism evidence="2 3">
    <name type="scientific">Tessaracoccus lapidicaptus</name>
    <dbReference type="NCBI Taxonomy" id="1427523"/>
    <lineage>
        <taxon>Bacteria</taxon>
        <taxon>Bacillati</taxon>
        <taxon>Actinomycetota</taxon>
        <taxon>Actinomycetes</taxon>
        <taxon>Propionibacteriales</taxon>
        <taxon>Propionibacteriaceae</taxon>
        <taxon>Tessaracoccus</taxon>
    </lineage>
</organism>
<feature type="domain" description="YgjP-like metallopeptidase" evidence="1">
    <location>
        <begin position="26"/>
        <end position="228"/>
    </location>
</feature>